<name>A0ABS8LYI9_9FLAO</name>
<dbReference type="InterPro" id="IPR045497">
    <property type="entry name" value="DUF6438"/>
</dbReference>
<reference evidence="3" key="1">
    <citation type="submission" date="2021-11" db="EMBL/GenBank/DDBJ databases">
        <title>Description of novel Flavobacterium species.</title>
        <authorList>
            <person name="Saticioglu I.B."/>
            <person name="Ay H."/>
            <person name="Altun S."/>
            <person name="Duman M."/>
        </authorList>
    </citation>
    <scope>NUCLEOTIDE SEQUENCE</scope>
    <source>
        <strain evidence="3">F-126</strain>
    </source>
</reference>
<dbReference type="Pfam" id="PF20033">
    <property type="entry name" value="DUF6438"/>
    <property type="match status" value="1"/>
</dbReference>
<accession>A0ABS8LYI9</accession>
<evidence type="ECO:0000313" key="3">
    <source>
        <dbReference type="EMBL" id="MCC9017636.1"/>
    </source>
</evidence>
<organism evidence="3 4">
    <name type="scientific">Flavobacterium lipolyticum</name>
    <dbReference type="NCBI Taxonomy" id="2893754"/>
    <lineage>
        <taxon>Bacteria</taxon>
        <taxon>Pseudomonadati</taxon>
        <taxon>Bacteroidota</taxon>
        <taxon>Flavobacteriia</taxon>
        <taxon>Flavobacteriales</taxon>
        <taxon>Flavobacteriaceae</taxon>
        <taxon>Flavobacterium</taxon>
    </lineage>
</organism>
<keyword evidence="4" id="KW-1185">Reference proteome</keyword>
<dbReference type="RefSeq" id="WP_229999112.1">
    <property type="nucleotide sequence ID" value="NZ_JAJJMN010000001.1"/>
</dbReference>
<comment type="caution">
    <text evidence="3">The sequence shown here is derived from an EMBL/GenBank/DDBJ whole genome shotgun (WGS) entry which is preliminary data.</text>
</comment>
<gene>
    <name evidence="3" type="ORF">LNQ34_07620</name>
</gene>
<dbReference type="EMBL" id="JAJJMN010000001">
    <property type="protein sequence ID" value="MCC9017636.1"/>
    <property type="molecule type" value="Genomic_DNA"/>
</dbReference>
<evidence type="ECO:0000313" key="4">
    <source>
        <dbReference type="Proteomes" id="UP001430700"/>
    </source>
</evidence>
<dbReference type="PROSITE" id="PS51257">
    <property type="entry name" value="PROKAR_LIPOPROTEIN"/>
    <property type="match status" value="1"/>
</dbReference>
<proteinExistence type="predicted"/>
<feature type="chain" id="PRO_5046819356" description="DUF6438 domain-containing protein" evidence="1">
    <location>
        <begin position="22"/>
        <end position="173"/>
    </location>
</feature>
<keyword evidence="1" id="KW-0732">Signal</keyword>
<evidence type="ECO:0000259" key="2">
    <source>
        <dbReference type="Pfam" id="PF20033"/>
    </source>
</evidence>
<evidence type="ECO:0000256" key="1">
    <source>
        <dbReference type="SAM" id="SignalP"/>
    </source>
</evidence>
<protein>
    <recommendedName>
        <fullName evidence="2">DUF6438 domain-containing protein</fullName>
    </recommendedName>
</protein>
<feature type="domain" description="DUF6438" evidence="2">
    <location>
        <begin position="48"/>
        <end position="137"/>
    </location>
</feature>
<sequence length="173" mass="19906">MKIISTSLLLILLLISCSKKTEVKNFPFDSFVFSYAGLHHDNSIKFNNSDTIFLQRRYPEPKENFYAIINGNIKEKLYKHLQSLNINKFKSEYSQNNLCDGSAYLLNISNNNKNKSIFVYGHTAPKELYNFINSLSKFKDHLKFIPTKQVIDFGDLSTILPPPPPPPLKTKTE</sequence>
<feature type="signal peptide" evidence="1">
    <location>
        <begin position="1"/>
        <end position="21"/>
    </location>
</feature>
<dbReference type="Proteomes" id="UP001430700">
    <property type="component" value="Unassembled WGS sequence"/>
</dbReference>